<dbReference type="AlphaFoldDB" id="A0A182P4R7"/>
<proteinExistence type="predicted"/>
<evidence type="ECO:0000313" key="1">
    <source>
        <dbReference type="EnsemblMetazoa" id="AEPI001903-PA"/>
    </source>
</evidence>
<organism evidence="1 2">
    <name type="scientific">Anopheles epiroticus</name>
    <dbReference type="NCBI Taxonomy" id="199890"/>
    <lineage>
        <taxon>Eukaryota</taxon>
        <taxon>Metazoa</taxon>
        <taxon>Ecdysozoa</taxon>
        <taxon>Arthropoda</taxon>
        <taxon>Hexapoda</taxon>
        <taxon>Insecta</taxon>
        <taxon>Pterygota</taxon>
        <taxon>Neoptera</taxon>
        <taxon>Endopterygota</taxon>
        <taxon>Diptera</taxon>
        <taxon>Nematocera</taxon>
        <taxon>Culicoidea</taxon>
        <taxon>Culicidae</taxon>
        <taxon>Anophelinae</taxon>
        <taxon>Anopheles</taxon>
    </lineage>
</organism>
<dbReference type="Proteomes" id="UP000075885">
    <property type="component" value="Unassembled WGS sequence"/>
</dbReference>
<accession>A0A182P4R7</accession>
<reference evidence="1" key="2">
    <citation type="submission" date="2020-05" db="UniProtKB">
        <authorList>
            <consortium name="EnsemblMetazoa"/>
        </authorList>
    </citation>
    <scope>IDENTIFICATION</scope>
    <source>
        <strain evidence="1">Epiroticus2</strain>
    </source>
</reference>
<keyword evidence="2" id="KW-1185">Reference proteome</keyword>
<dbReference type="VEuPathDB" id="VectorBase:AEPI001903"/>
<reference evidence="2" key="1">
    <citation type="submission" date="2013-03" db="EMBL/GenBank/DDBJ databases">
        <title>The Genome Sequence of Anopheles epiroticus epiroticus2.</title>
        <authorList>
            <consortium name="The Broad Institute Genomics Platform"/>
            <person name="Neafsey D.E."/>
            <person name="Howell P."/>
            <person name="Walker B."/>
            <person name="Young S.K."/>
            <person name="Zeng Q."/>
            <person name="Gargeya S."/>
            <person name="Fitzgerald M."/>
            <person name="Haas B."/>
            <person name="Abouelleil A."/>
            <person name="Allen A.W."/>
            <person name="Alvarado L."/>
            <person name="Arachchi H.M."/>
            <person name="Berlin A.M."/>
            <person name="Chapman S.B."/>
            <person name="Gainer-Dewar J."/>
            <person name="Goldberg J."/>
            <person name="Griggs A."/>
            <person name="Gujja S."/>
            <person name="Hansen M."/>
            <person name="Howarth C."/>
            <person name="Imamovic A."/>
            <person name="Ireland A."/>
            <person name="Larimer J."/>
            <person name="McCowan C."/>
            <person name="Murphy C."/>
            <person name="Pearson M."/>
            <person name="Poon T.W."/>
            <person name="Priest M."/>
            <person name="Roberts A."/>
            <person name="Saif S."/>
            <person name="Shea T."/>
            <person name="Sisk P."/>
            <person name="Sykes S."/>
            <person name="Wortman J."/>
            <person name="Nusbaum C."/>
            <person name="Birren B."/>
        </authorList>
    </citation>
    <scope>NUCLEOTIDE SEQUENCE [LARGE SCALE GENOMIC DNA]</scope>
    <source>
        <strain evidence="2">Epiroticus2</strain>
    </source>
</reference>
<name>A0A182P4R7_9DIPT</name>
<protein>
    <submittedName>
        <fullName evidence="1">Uncharacterized protein</fullName>
    </submittedName>
</protein>
<sequence>MGIFLPTVRLCFSPGRVSSRICFTIDRHVLITCFSITCTGLAIVSACSSSACIKSLGSSSTVASRSIELPDTGRPLTKATATSSTSTLYDRIIAVTQNTGLWSLEPSSPCRRTHRSPPPYDTCWTHSECLLKRAEACVRVLNLIIDAIVQSRRNSQKYARKTRSEKRSEPRLRQTRWALARINEFDDGGKTFEIMKPLDGTEEGLPGTVPLTDTEIVFAVLQNGNTLTYRAHRPQPAEQSR</sequence>
<evidence type="ECO:0000313" key="2">
    <source>
        <dbReference type="Proteomes" id="UP000075885"/>
    </source>
</evidence>
<dbReference type="EnsemblMetazoa" id="AEPI001903-RA">
    <property type="protein sequence ID" value="AEPI001903-PA"/>
    <property type="gene ID" value="AEPI001903"/>
</dbReference>